<evidence type="ECO:0000256" key="2">
    <source>
        <dbReference type="ARBA" id="ARBA00009149"/>
    </source>
</evidence>
<comment type="function">
    <text evidence="1">Controls the length of the flagellar hook.</text>
</comment>
<dbReference type="InterPro" id="IPR038610">
    <property type="entry name" value="FliK-like_C_sf"/>
</dbReference>
<dbReference type="InterPro" id="IPR021136">
    <property type="entry name" value="Flagellar_hook_control-like_C"/>
</dbReference>
<evidence type="ECO:0000256" key="3">
    <source>
        <dbReference type="ARBA" id="ARBA00022795"/>
    </source>
</evidence>
<evidence type="ECO:0000313" key="7">
    <source>
        <dbReference type="Proteomes" id="UP000501451"/>
    </source>
</evidence>
<sequence length="436" mass="49268">MNILDSISLLTTVLTAENNHQLKTPAADSELFQELLGQFMQGSTEDQAPFIEDELTVDVDTTELRFEEPAEDIEEMLEEAKKVMLTFQHVRNDEPREGPQISDNSQPQIITSHDQPTMLFMKKDISDKQAMIASESLEAEMMMSFEADRFEKISSPEVIHEVSVSENISQPSDLKPTKETPVSELELLPQEEREFEVPEPAKAKIEDKVEQVKLSPPIDQLSLDSEVEPVTEDFLKVDGKQVGMREQLVTADQPLVAEAVQVQQLEQAPINPALREATPLPTPSTTEISFHSPQQFVRDVGALMDLSIQDITTKESKQIRVSLTPETLGNIEIQLEWKDDKVLAKLMVQKDDVRTFLETKMPLLLSETKNETVIQSIVIEELPQANLHFSGQQMDFNSHQQAEKHYPTNYSNQSTMVEEEAEEEMTTSTDGLSLYI</sequence>
<dbReference type="InterPro" id="IPR001635">
    <property type="entry name" value="Flag_hook_Flik"/>
</dbReference>
<reference evidence="6 7" key="1">
    <citation type="journal article" date="2017" name="Int. J. Syst. Evol. Microbiol.">
        <title>Jeotgalibaca porci sp. nov. and Jeotgalibaca arthritidis sp. nov., isolated from pigs, and emended description of the genus Jeotgalibaca.</title>
        <authorList>
            <person name="Zamora L."/>
            <person name="Perez-Sancho M."/>
            <person name="Dominguez L."/>
            <person name="Fernandez-Garayzabal J.F."/>
            <person name="Vela A.I."/>
        </authorList>
    </citation>
    <scope>NUCLEOTIDE SEQUENCE [LARGE SCALE GENOMIC DNA]</scope>
    <source>
        <strain evidence="6 7">CECT 9157</strain>
    </source>
</reference>
<dbReference type="AlphaFoldDB" id="A0A6G7K9T7"/>
<keyword evidence="7" id="KW-1185">Reference proteome</keyword>
<gene>
    <name evidence="6" type="ORF">G7057_05570</name>
</gene>
<dbReference type="GO" id="GO:0044780">
    <property type="term" value="P:bacterial-type flagellum assembly"/>
    <property type="evidence" value="ECO:0007669"/>
    <property type="project" value="InterPro"/>
</dbReference>
<evidence type="ECO:0000256" key="1">
    <source>
        <dbReference type="ARBA" id="ARBA00003944"/>
    </source>
</evidence>
<accession>A0A6G7K9T7</accession>
<dbReference type="Pfam" id="PF02120">
    <property type="entry name" value="Flg_hook"/>
    <property type="match status" value="1"/>
</dbReference>
<evidence type="ECO:0000313" key="6">
    <source>
        <dbReference type="EMBL" id="QII81971.1"/>
    </source>
</evidence>
<dbReference type="GO" id="GO:0009424">
    <property type="term" value="C:bacterial-type flagellum hook"/>
    <property type="evidence" value="ECO:0007669"/>
    <property type="project" value="InterPro"/>
</dbReference>
<dbReference type="EMBL" id="CP049740">
    <property type="protein sequence ID" value="QII81971.1"/>
    <property type="molecule type" value="Genomic_DNA"/>
</dbReference>
<proteinExistence type="inferred from homology"/>
<keyword evidence="3" id="KW-1005">Bacterial flagellum biogenesis</keyword>
<organism evidence="6 7">
    <name type="scientific">Jeotgalibaca arthritidis</name>
    <dbReference type="NCBI Taxonomy" id="1868794"/>
    <lineage>
        <taxon>Bacteria</taxon>
        <taxon>Bacillati</taxon>
        <taxon>Bacillota</taxon>
        <taxon>Bacilli</taxon>
        <taxon>Lactobacillales</taxon>
        <taxon>Carnobacteriaceae</taxon>
        <taxon>Jeotgalibaca</taxon>
    </lineage>
</organism>
<dbReference type="RefSeq" id="WP_166161916.1">
    <property type="nucleotide sequence ID" value="NZ_CP049740.1"/>
</dbReference>
<dbReference type="Proteomes" id="UP000501451">
    <property type="component" value="Chromosome"/>
</dbReference>
<feature type="compositionally biased region" description="Polar residues" evidence="4">
    <location>
        <begin position="426"/>
        <end position="436"/>
    </location>
</feature>
<comment type="similarity">
    <text evidence="2">Belongs to the FliK family.</text>
</comment>
<protein>
    <recommendedName>
        <fullName evidence="5">Flagellar hook-length control protein-like C-terminal domain-containing protein</fullName>
    </recommendedName>
</protein>
<feature type="region of interest" description="Disordered" evidence="4">
    <location>
        <begin position="397"/>
        <end position="436"/>
    </location>
</feature>
<name>A0A6G7K9T7_9LACT</name>
<evidence type="ECO:0000259" key="5">
    <source>
        <dbReference type="Pfam" id="PF02120"/>
    </source>
</evidence>
<evidence type="ECO:0000256" key="4">
    <source>
        <dbReference type="SAM" id="MobiDB-lite"/>
    </source>
</evidence>
<dbReference type="Gene3D" id="3.30.750.140">
    <property type="match status" value="1"/>
</dbReference>
<dbReference type="PRINTS" id="PR01007">
    <property type="entry name" value="FLGHOOKFLIK"/>
</dbReference>
<feature type="domain" description="Flagellar hook-length control protein-like C-terminal" evidence="5">
    <location>
        <begin position="313"/>
        <end position="365"/>
    </location>
</feature>
<dbReference type="KEGG" id="jar:G7057_05570"/>